<keyword evidence="8" id="KW-1185">Reference proteome</keyword>
<gene>
    <name evidence="7" type="primary">Grn_1</name>
    <name evidence="7" type="ORF">TRILEU_R15423</name>
</gene>
<feature type="region of interest" description="Disordered" evidence="5">
    <location>
        <begin position="1"/>
        <end position="22"/>
    </location>
</feature>
<name>A0A852J881_9PICI</name>
<dbReference type="OrthoDB" id="5854875at2759"/>
<dbReference type="SMART" id="SM00277">
    <property type="entry name" value="GRAN"/>
    <property type="match status" value="1"/>
</dbReference>
<evidence type="ECO:0000313" key="7">
    <source>
        <dbReference type="EMBL" id="NXX49104.1"/>
    </source>
</evidence>
<evidence type="ECO:0000256" key="2">
    <source>
        <dbReference type="ARBA" id="ARBA00010093"/>
    </source>
</evidence>
<dbReference type="SUPFAM" id="SSF57277">
    <property type="entry name" value="Granulin repeat"/>
    <property type="match status" value="1"/>
</dbReference>
<dbReference type="GO" id="GO:0005576">
    <property type="term" value="C:extracellular region"/>
    <property type="evidence" value="ECO:0007669"/>
    <property type="project" value="UniProtKB-SubCell"/>
</dbReference>
<comment type="caution">
    <text evidence="7">The sequence shown here is derived from an EMBL/GenBank/DDBJ whole genome shotgun (WGS) entry which is preliminary data.</text>
</comment>
<comment type="subcellular location">
    <subcellularLocation>
        <location evidence="1">Secreted</location>
    </subcellularLocation>
</comment>
<keyword evidence="4" id="KW-1015">Disulfide bond</keyword>
<evidence type="ECO:0000313" key="8">
    <source>
        <dbReference type="Proteomes" id="UP000627253"/>
    </source>
</evidence>
<comment type="similarity">
    <text evidence="2">Belongs to the granulin family.</text>
</comment>
<evidence type="ECO:0000259" key="6">
    <source>
        <dbReference type="PROSITE" id="PS00799"/>
    </source>
</evidence>
<dbReference type="AlphaFoldDB" id="A0A852J881"/>
<dbReference type="PANTHER" id="PTHR12274">
    <property type="entry name" value="GRANULIN"/>
    <property type="match status" value="1"/>
</dbReference>
<dbReference type="Gene3D" id="2.10.25.160">
    <property type="entry name" value="Granulin"/>
    <property type="match status" value="1"/>
</dbReference>
<feature type="non-terminal residue" evidence="7">
    <location>
        <position position="1"/>
    </location>
</feature>
<evidence type="ECO:0000256" key="3">
    <source>
        <dbReference type="ARBA" id="ARBA00022525"/>
    </source>
</evidence>
<reference evidence="7" key="1">
    <citation type="submission" date="2020-02" db="EMBL/GenBank/DDBJ databases">
        <title>Bird 10,000 Genomes (B10K) Project - Family phase.</title>
        <authorList>
            <person name="Zhang G."/>
        </authorList>
    </citation>
    <scope>NUCLEOTIDE SEQUENCE</scope>
    <source>
        <strain evidence="7">B10K-DU-002-37</strain>
        <tissue evidence="7">Muscle</tissue>
    </source>
</reference>
<proteinExistence type="inferred from homology"/>
<feature type="domain" description="Granulins" evidence="6">
    <location>
        <begin position="59"/>
        <end position="72"/>
    </location>
</feature>
<dbReference type="InterPro" id="IPR037277">
    <property type="entry name" value="Granulin_sf"/>
</dbReference>
<dbReference type="PROSITE" id="PS00799">
    <property type="entry name" value="GRANULINS"/>
    <property type="match status" value="1"/>
</dbReference>
<feature type="compositionally biased region" description="Pro residues" evidence="5">
    <location>
        <begin position="1"/>
        <end position="14"/>
    </location>
</feature>
<dbReference type="Proteomes" id="UP000627253">
    <property type="component" value="Unassembled WGS sequence"/>
</dbReference>
<keyword evidence="3" id="KW-0964">Secreted</keyword>
<protein>
    <submittedName>
        <fullName evidence="7">GRN protein</fullName>
    </submittedName>
</protein>
<feature type="non-terminal residue" evidence="7">
    <location>
        <position position="87"/>
    </location>
</feature>
<dbReference type="InterPro" id="IPR039036">
    <property type="entry name" value="Granulin_fam"/>
</dbReference>
<dbReference type="PANTHER" id="PTHR12274:SF8">
    <property type="entry name" value="GRANULIN-A ISOFORM X1"/>
    <property type="match status" value="1"/>
</dbReference>
<evidence type="ECO:0000256" key="1">
    <source>
        <dbReference type="ARBA" id="ARBA00004613"/>
    </source>
</evidence>
<dbReference type="Pfam" id="PF00396">
    <property type="entry name" value="Granulin"/>
    <property type="match status" value="1"/>
</dbReference>
<dbReference type="InterPro" id="IPR000118">
    <property type="entry name" value="Granulin"/>
</dbReference>
<organism evidence="7 8">
    <name type="scientific">Tricholaema leucomelas</name>
    <name type="common">pied barbet</name>
    <dbReference type="NCBI Taxonomy" id="240729"/>
    <lineage>
        <taxon>Eukaryota</taxon>
        <taxon>Metazoa</taxon>
        <taxon>Chordata</taxon>
        <taxon>Craniata</taxon>
        <taxon>Vertebrata</taxon>
        <taxon>Euteleostomi</taxon>
        <taxon>Archelosauria</taxon>
        <taxon>Archosauria</taxon>
        <taxon>Dinosauria</taxon>
        <taxon>Saurischia</taxon>
        <taxon>Theropoda</taxon>
        <taxon>Coelurosauria</taxon>
        <taxon>Aves</taxon>
        <taxon>Neognathae</taxon>
        <taxon>Neoaves</taxon>
        <taxon>Telluraves</taxon>
        <taxon>Coraciimorphae</taxon>
        <taxon>Piciformes</taxon>
        <taxon>Lybiidae</taxon>
        <taxon>Tricholaema lacrymosa</taxon>
    </lineage>
</organism>
<dbReference type="EMBL" id="WAAF01017154">
    <property type="protein sequence ID" value="NXX49104.1"/>
    <property type="molecule type" value="Genomic_DNA"/>
</dbReference>
<evidence type="ECO:0000256" key="5">
    <source>
        <dbReference type="SAM" id="MobiDB-lite"/>
    </source>
</evidence>
<accession>A0A852J881</accession>
<evidence type="ECO:0000256" key="4">
    <source>
        <dbReference type="ARBA" id="ARBA00023157"/>
    </source>
</evidence>
<sequence length="87" mass="9051">PAPLRWTPPRPPTPLRAASAHPDGTVPCDATRSCQGGQRCCRSRAGSWGCCPFAQGSCCLDGRHCCPGGSRCSAGGLGCTPLRWDLP</sequence>